<dbReference type="AlphaFoldDB" id="A0AAD8VD65"/>
<proteinExistence type="predicted"/>
<dbReference type="Gene3D" id="1.20.58.1480">
    <property type="match status" value="1"/>
</dbReference>
<gene>
    <name evidence="2" type="ORF">QYE76_019016</name>
</gene>
<evidence type="ECO:0000256" key="1">
    <source>
        <dbReference type="SAM" id="MobiDB-lite"/>
    </source>
</evidence>
<reference evidence="2" key="1">
    <citation type="submission" date="2023-07" db="EMBL/GenBank/DDBJ databases">
        <title>A chromosome-level genome assembly of Lolium multiflorum.</title>
        <authorList>
            <person name="Chen Y."/>
            <person name="Copetti D."/>
            <person name="Kolliker R."/>
            <person name="Studer B."/>
        </authorList>
    </citation>
    <scope>NUCLEOTIDE SEQUENCE</scope>
    <source>
        <strain evidence="2">02402/16</strain>
        <tissue evidence="2">Leaf</tissue>
    </source>
</reference>
<organism evidence="2 3">
    <name type="scientific">Lolium multiflorum</name>
    <name type="common">Italian ryegrass</name>
    <name type="synonym">Lolium perenne subsp. multiflorum</name>
    <dbReference type="NCBI Taxonomy" id="4521"/>
    <lineage>
        <taxon>Eukaryota</taxon>
        <taxon>Viridiplantae</taxon>
        <taxon>Streptophyta</taxon>
        <taxon>Embryophyta</taxon>
        <taxon>Tracheophyta</taxon>
        <taxon>Spermatophyta</taxon>
        <taxon>Magnoliopsida</taxon>
        <taxon>Liliopsida</taxon>
        <taxon>Poales</taxon>
        <taxon>Poaceae</taxon>
        <taxon>BOP clade</taxon>
        <taxon>Pooideae</taxon>
        <taxon>Poodae</taxon>
        <taxon>Poeae</taxon>
        <taxon>Poeae Chloroplast Group 2 (Poeae type)</taxon>
        <taxon>Loliodinae</taxon>
        <taxon>Loliinae</taxon>
        <taxon>Lolium</taxon>
    </lineage>
</organism>
<feature type="compositionally biased region" description="Basic residues" evidence="1">
    <location>
        <begin position="130"/>
        <end position="139"/>
    </location>
</feature>
<dbReference type="EMBL" id="JAUUTY010000559">
    <property type="protein sequence ID" value="KAK1600816.1"/>
    <property type="molecule type" value="Genomic_DNA"/>
</dbReference>
<keyword evidence="3" id="KW-1185">Reference proteome</keyword>
<feature type="region of interest" description="Disordered" evidence="1">
    <location>
        <begin position="127"/>
        <end position="152"/>
    </location>
</feature>
<protein>
    <submittedName>
        <fullName evidence="2">Uncharacterized protein</fullName>
    </submittedName>
</protein>
<accession>A0AAD8VD65</accession>
<evidence type="ECO:0000313" key="2">
    <source>
        <dbReference type="EMBL" id="KAK1600816.1"/>
    </source>
</evidence>
<comment type="caution">
    <text evidence="2">The sequence shown here is derived from an EMBL/GenBank/DDBJ whole genome shotgun (WGS) entry which is preliminary data.</text>
</comment>
<dbReference type="Proteomes" id="UP001231189">
    <property type="component" value="Unassembled WGS sequence"/>
</dbReference>
<sequence length="152" mass="17863">MADLWRQIITKPSMGDYVKKLDMSSFHIGSRLPVPVSLRQELLHIDGISYRLQREIQILKKLISYDVKIAWTFKNTRAASPQPHAATWPGHYARHRPVLPTYIRHTSRRRPVDDLSRAFASSACKERWDRKKRGKKKVKEKIGQEDQTKKCW</sequence>
<name>A0AAD8VD65_LOLMU</name>
<feature type="compositionally biased region" description="Basic and acidic residues" evidence="1">
    <location>
        <begin position="140"/>
        <end position="152"/>
    </location>
</feature>
<evidence type="ECO:0000313" key="3">
    <source>
        <dbReference type="Proteomes" id="UP001231189"/>
    </source>
</evidence>
<dbReference type="FunFam" id="1.20.58.1480:FF:000007">
    <property type="entry name" value="Lon protease homolog"/>
    <property type="match status" value="1"/>
</dbReference>